<comment type="caution">
    <text evidence="2">The sequence shown here is derived from an EMBL/GenBank/DDBJ whole genome shotgun (WGS) entry which is preliminary data.</text>
</comment>
<evidence type="ECO:0000313" key="3">
    <source>
        <dbReference type="Proteomes" id="UP000095192"/>
    </source>
</evidence>
<evidence type="ECO:0000256" key="1">
    <source>
        <dbReference type="SAM" id="MobiDB-lite"/>
    </source>
</evidence>
<dbReference type="EMBL" id="JROU02000076">
    <property type="protein sequence ID" value="OEH80446.1"/>
    <property type="molecule type" value="Genomic_DNA"/>
</dbReference>
<protein>
    <submittedName>
        <fullName evidence="2">Uncharacterized protein</fullName>
    </submittedName>
</protein>
<dbReference type="AlphaFoldDB" id="A0A1D3DAG9"/>
<evidence type="ECO:0000313" key="2">
    <source>
        <dbReference type="EMBL" id="OEH80446.1"/>
    </source>
</evidence>
<accession>A0A1D3DAG9</accession>
<keyword evidence="3" id="KW-1185">Reference proteome</keyword>
<reference evidence="2 3" key="1">
    <citation type="journal article" date="2016" name="BMC Genomics">
        <title>Comparative genomics reveals Cyclospora cayetanensis possesses coccidia-like metabolism and invasion components but unique surface antigens.</title>
        <authorList>
            <person name="Liu S."/>
            <person name="Wang L."/>
            <person name="Zheng H."/>
            <person name="Xu Z."/>
            <person name="Roellig D.M."/>
            <person name="Li N."/>
            <person name="Frace M.A."/>
            <person name="Tang K."/>
            <person name="Arrowood M.J."/>
            <person name="Moss D.M."/>
            <person name="Zhang L."/>
            <person name="Feng Y."/>
            <person name="Xiao L."/>
        </authorList>
    </citation>
    <scope>NUCLEOTIDE SEQUENCE [LARGE SCALE GENOMIC DNA]</scope>
    <source>
        <strain evidence="2 3">CHN_HEN01</strain>
    </source>
</reference>
<dbReference type="Proteomes" id="UP000095192">
    <property type="component" value="Unassembled WGS sequence"/>
</dbReference>
<feature type="region of interest" description="Disordered" evidence="1">
    <location>
        <begin position="1"/>
        <end position="77"/>
    </location>
</feature>
<dbReference type="InParanoid" id="A0A1D3DAG9"/>
<dbReference type="VEuPathDB" id="ToxoDB:cyc_03157"/>
<name>A0A1D3DAG9_9EIME</name>
<proteinExistence type="predicted"/>
<sequence length="96" mass="10110">MRKGLKVSPPADRGQRGQDPSGIVSDADAKRRVGGGECSEEASMGRQGEVLAARADRREGRLGGRRHGLGGHSGVPKALIARGPKRLKALYRLLAA</sequence>
<gene>
    <name evidence="2" type="ORF">cyc_03157</name>
</gene>
<organism evidence="2 3">
    <name type="scientific">Cyclospora cayetanensis</name>
    <dbReference type="NCBI Taxonomy" id="88456"/>
    <lineage>
        <taxon>Eukaryota</taxon>
        <taxon>Sar</taxon>
        <taxon>Alveolata</taxon>
        <taxon>Apicomplexa</taxon>
        <taxon>Conoidasida</taxon>
        <taxon>Coccidia</taxon>
        <taxon>Eucoccidiorida</taxon>
        <taxon>Eimeriorina</taxon>
        <taxon>Eimeriidae</taxon>
        <taxon>Cyclospora</taxon>
    </lineage>
</organism>